<dbReference type="Pfam" id="PF00023">
    <property type="entry name" value="Ank"/>
    <property type="match status" value="1"/>
</dbReference>
<dbReference type="SMART" id="SM00248">
    <property type="entry name" value="ANK"/>
    <property type="match status" value="1"/>
</dbReference>
<protein>
    <submittedName>
        <fullName evidence="2">Ankyrin repeat protein</fullName>
    </submittedName>
</protein>
<dbReference type="Gene3D" id="1.25.40.20">
    <property type="entry name" value="Ankyrin repeat-containing domain"/>
    <property type="match status" value="1"/>
</dbReference>
<organism evidence="2 3">
    <name type="scientific">Colletotrichum incanum</name>
    <name type="common">Soybean anthracnose fungus</name>
    <dbReference type="NCBI Taxonomy" id="1573173"/>
    <lineage>
        <taxon>Eukaryota</taxon>
        <taxon>Fungi</taxon>
        <taxon>Dikarya</taxon>
        <taxon>Ascomycota</taxon>
        <taxon>Pezizomycotina</taxon>
        <taxon>Sordariomycetes</taxon>
        <taxon>Hypocreomycetidae</taxon>
        <taxon>Glomerellales</taxon>
        <taxon>Glomerellaceae</taxon>
        <taxon>Colletotrichum</taxon>
        <taxon>Colletotrichum spaethianum species complex</taxon>
    </lineage>
</organism>
<dbReference type="SUPFAM" id="SSF48403">
    <property type="entry name" value="Ankyrin repeat"/>
    <property type="match status" value="1"/>
</dbReference>
<feature type="repeat" description="ANK" evidence="1">
    <location>
        <begin position="179"/>
        <end position="211"/>
    </location>
</feature>
<dbReference type="AlphaFoldDB" id="A0A167DXE1"/>
<evidence type="ECO:0000313" key="3">
    <source>
        <dbReference type="Proteomes" id="UP000076584"/>
    </source>
</evidence>
<dbReference type="PROSITE" id="PS50088">
    <property type="entry name" value="ANK_REPEAT"/>
    <property type="match status" value="1"/>
</dbReference>
<comment type="caution">
    <text evidence="2">The sequence shown here is derived from an EMBL/GenBank/DDBJ whole genome shotgun (WGS) entry which is preliminary data.</text>
</comment>
<sequence length="271" mass="30003">MSPRPEHAIIKDEECKAQLEWKIKQWHMPKNMTSMEWKHVDAIIRNRRLQGKESRAYLSGILLHPATVEKARSRHSFESTLERIIALIISFTTDASPSPEDASLIIRTPSPSAEVRIRIQVLTLIMPELVWENHASYAESLLLSPLSGSNKSEVFEMLLLLVRLLTLHADPNAPSAEIDGRTALEGAAENGRLDVAQLLLNSGSRPTAAVAVSHQLKIKSSGILEDDAEETYIIPFHLRPSKGTLRDNEAPGLPGDAVLAEACENVSLEFL</sequence>
<dbReference type="InterPro" id="IPR002110">
    <property type="entry name" value="Ankyrin_rpt"/>
</dbReference>
<keyword evidence="1" id="KW-0040">ANK repeat</keyword>
<proteinExistence type="predicted"/>
<reference evidence="2 3" key="1">
    <citation type="submission" date="2015-06" db="EMBL/GenBank/DDBJ databases">
        <title>Survival trade-offs in plant roots during colonization by closely related pathogenic and mutualistic fungi.</title>
        <authorList>
            <person name="Hacquard S."/>
            <person name="Kracher B."/>
            <person name="Hiruma K."/>
            <person name="Weinman A."/>
            <person name="Muench P."/>
            <person name="Garrido Oter R."/>
            <person name="Ver Loren van Themaat E."/>
            <person name="Dallerey J.-F."/>
            <person name="Damm U."/>
            <person name="Henrissat B."/>
            <person name="Lespinet O."/>
            <person name="Thon M."/>
            <person name="Kemen E."/>
            <person name="McHardy A.C."/>
            <person name="Schulze-Lefert P."/>
            <person name="O'Connell R.J."/>
        </authorList>
    </citation>
    <scope>NUCLEOTIDE SEQUENCE [LARGE SCALE GENOMIC DNA]</scope>
    <source>
        <strain evidence="2 3">MAFF 238704</strain>
    </source>
</reference>
<accession>A0A167DXE1</accession>
<evidence type="ECO:0000313" key="2">
    <source>
        <dbReference type="EMBL" id="KZL84456.1"/>
    </source>
</evidence>
<dbReference type="Proteomes" id="UP000076584">
    <property type="component" value="Unassembled WGS sequence"/>
</dbReference>
<dbReference type="PROSITE" id="PS50297">
    <property type="entry name" value="ANK_REP_REGION"/>
    <property type="match status" value="1"/>
</dbReference>
<dbReference type="EMBL" id="LFIW01000874">
    <property type="protein sequence ID" value="KZL84456.1"/>
    <property type="molecule type" value="Genomic_DNA"/>
</dbReference>
<keyword evidence="3" id="KW-1185">Reference proteome</keyword>
<gene>
    <name evidence="2" type="ORF">CI238_03553</name>
</gene>
<evidence type="ECO:0000256" key="1">
    <source>
        <dbReference type="PROSITE-ProRule" id="PRU00023"/>
    </source>
</evidence>
<name>A0A167DXE1_COLIC</name>
<dbReference type="InterPro" id="IPR036770">
    <property type="entry name" value="Ankyrin_rpt-contain_sf"/>
</dbReference>